<feature type="non-terminal residue" evidence="1">
    <location>
        <position position="1"/>
    </location>
</feature>
<sequence length="51" mass="6058">KSYRFEHANLDAASRQTPNDYFKQAINGVFYNEPQSVLWRQHILPLCITFE</sequence>
<proteinExistence type="predicted"/>
<dbReference type="AlphaFoldDB" id="A0A811UAA5"/>
<organism evidence="1 2">
    <name type="scientific">Ceratitis capitata</name>
    <name type="common">Mediterranean fruit fly</name>
    <name type="synonym">Tephritis capitata</name>
    <dbReference type="NCBI Taxonomy" id="7213"/>
    <lineage>
        <taxon>Eukaryota</taxon>
        <taxon>Metazoa</taxon>
        <taxon>Ecdysozoa</taxon>
        <taxon>Arthropoda</taxon>
        <taxon>Hexapoda</taxon>
        <taxon>Insecta</taxon>
        <taxon>Pterygota</taxon>
        <taxon>Neoptera</taxon>
        <taxon>Endopterygota</taxon>
        <taxon>Diptera</taxon>
        <taxon>Brachycera</taxon>
        <taxon>Muscomorpha</taxon>
        <taxon>Tephritoidea</taxon>
        <taxon>Tephritidae</taxon>
        <taxon>Ceratitis</taxon>
        <taxon>Ceratitis</taxon>
    </lineage>
</organism>
<evidence type="ECO:0000313" key="1">
    <source>
        <dbReference type="EMBL" id="CAD6995809.1"/>
    </source>
</evidence>
<evidence type="ECO:0000313" key="2">
    <source>
        <dbReference type="Proteomes" id="UP000606786"/>
    </source>
</evidence>
<reference evidence="1" key="1">
    <citation type="submission" date="2020-11" db="EMBL/GenBank/DDBJ databases">
        <authorList>
            <person name="Whitehead M."/>
        </authorList>
    </citation>
    <scope>NUCLEOTIDE SEQUENCE</scope>
    <source>
        <strain evidence="1">EGII</strain>
    </source>
</reference>
<name>A0A811UAA5_CERCA</name>
<dbReference type="Proteomes" id="UP000606786">
    <property type="component" value="Unassembled WGS sequence"/>
</dbReference>
<protein>
    <submittedName>
        <fullName evidence="1">(Mediterranean fruit fly) hypothetical protein</fullName>
    </submittedName>
</protein>
<comment type="caution">
    <text evidence="1">The sequence shown here is derived from an EMBL/GenBank/DDBJ whole genome shotgun (WGS) entry which is preliminary data.</text>
</comment>
<gene>
    <name evidence="1" type="ORF">CCAP1982_LOCUS4513</name>
</gene>
<dbReference type="EMBL" id="CAJHJT010000001">
    <property type="protein sequence ID" value="CAD6995809.1"/>
    <property type="molecule type" value="Genomic_DNA"/>
</dbReference>
<accession>A0A811UAA5</accession>
<keyword evidence="2" id="KW-1185">Reference proteome</keyword>